<evidence type="ECO:0008006" key="5">
    <source>
        <dbReference type="Google" id="ProtNLM"/>
    </source>
</evidence>
<comment type="similarity">
    <text evidence="1">Belongs to the YggT family.</text>
</comment>
<dbReference type="InterPro" id="IPR003425">
    <property type="entry name" value="CCB3/YggT"/>
</dbReference>
<feature type="transmembrane region" description="Helical" evidence="2">
    <location>
        <begin position="7"/>
        <end position="28"/>
    </location>
</feature>
<keyword evidence="2" id="KW-0472">Membrane</keyword>
<evidence type="ECO:0000313" key="4">
    <source>
        <dbReference type="Proteomes" id="UP000002318"/>
    </source>
</evidence>
<dbReference type="Pfam" id="PF02325">
    <property type="entry name" value="CCB3_YggT"/>
    <property type="match status" value="1"/>
</dbReference>
<sequence>MILGLKIFIGVLSGYLLLILIRVMLTWFQGVDYGKPYRILAAATDPYLRIFQKIKFLRFSAIDFSPVAAMLVIVVLIDFASQFIREGRLSLGIVLAVITSALWSVVSFLLSLFIILTAIRFFMGLSGANSVGPFARTVDLLIAPILEKTRRLFFRKRFVTYKTILATTGASLLVLYIAGKVLFGLLYNVLQAFPI</sequence>
<accession>E1R431</accession>
<keyword evidence="2" id="KW-1133">Transmembrane helix</keyword>
<dbReference type="GO" id="GO:0016020">
    <property type="term" value="C:membrane"/>
    <property type="evidence" value="ECO:0007669"/>
    <property type="project" value="InterPro"/>
</dbReference>
<feature type="transmembrane region" description="Helical" evidence="2">
    <location>
        <begin position="89"/>
        <end position="115"/>
    </location>
</feature>
<dbReference type="PANTHER" id="PTHR33219:SF14">
    <property type="entry name" value="PROTEIN COFACTOR ASSEMBLY OF COMPLEX C SUBUNIT B CCB3, CHLOROPLASTIC-RELATED"/>
    <property type="match status" value="1"/>
</dbReference>
<dbReference type="eggNOG" id="COG0762">
    <property type="taxonomic scope" value="Bacteria"/>
</dbReference>
<feature type="transmembrane region" description="Helical" evidence="2">
    <location>
        <begin position="164"/>
        <end position="187"/>
    </location>
</feature>
<evidence type="ECO:0000313" key="3">
    <source>
        <dbReference type="EMBL" id="ADK80453.1"/>
    </source>
</evidence>
<organism evidence="3 4">
    <name type="scientific">Sediminispirochaeta smaragdinae (strain DSM 11293 / JCM 15392 / SEBR 4228)</name>
    <name type="common">Spirochaeta smaragdinae</name>
    <dbReference type="NCBI Taxonomy" id="573413"/>
    <lineage>
        <taxon>Bacteria</taxon>
        <taxon>Pseudomonadati</taxon>
        <taxon>Spirochaetota</taxon>
        <taxon>Spirochaetia</taxon>
        <taxon>Spirochaetales</taxon>
        <taxon>Spirochaetaceae</taxon>
        <taxon>Sediminispirochaeta</taxon>
    </lineage>
</organism>
<dbReference type="STRING" id="573413.Spirs_1326"/>
<dbReference type="Proteomes" id="UP000002318">
    <property type="component" value="Chromosome"/>
</dbReference>
<protein>
    <recommendedName>
        <fullName evidence="5">YggT family protein</fullName>
    </recommendedName>
</protein>
<evidence type="ECO:0000256" key="1">
    <source>
        <dbReference type="ARBA" id="ARBA00010894"/>
    </source>
</evidence>
<keyword evidence="4" id="KW-1185">Reference proteome</keyword>
<dbReference type="KEGG" id="ssm:Spirs_1326"/>
<evidence type="ECO:0000256" key="2">
    <source>
        <dbReference type="SAM" id="Phobius"/>
    </source>
</evidence>
<dbReference type="EMBL" id="CP002116">
    <property type="protein sequence ID" value="ADK80453.1"/>
    <property type="molecule type" value="Genomic_DNA"/>
</dbReference>
<keyword evidence="2" id="KW-0812">Transmembrane</keyword>
<dbReference type="AlphaFoldDB" id="E1R431"/>
<name>E1R431_SEDSS</name>
<dbReference type="PANTHER" id="PTHR33219">
    <property type="entry name" value="YLMG HOMOLOG PROTEIN 2, CHLOROPLASTIC"/>
    <property type="match status" value="1"/>
</dbReference>
<dbReference type="RefSeq" id="WP_013253917.1">
    <property type="nucleotide sequence ID" value="NC_014364.1"/>
</dbReference>
<gene>
    <name evidence="3" type="ordered locus">Spirs_1326</name>
</gene>
<proteinExistence type="inferred from homology"/>
<feature type="transmembrane region" description="Helical" evidence="2">
    <location>
        <begin position="56"/>
        <end position="77"/>
    </location>
</feature>
<reference evidence="3 4" key="1">
    <citation type="journal article" date="2010" name="Stand. Genomic Sci.">
        <title>Complete genome sequence of Spirochaeta smaragdinae type strain (SEBR 4228).</title>
        <authorList>
            <person name="Mavromatis K."/>
            <person name="Yasawong M."/>
            <person name="Chertkov O."/>
            <person name="Lapidus A."/>
            <person name="Lucas S."/>
            <person name="Nolan M."/>
            <person name="Del Rio T.G."/>
            <person name="Tice H."/>
            <person name="Cheng J.F."/>
            <person name="Pitluck S."/>
            <person name="Liolios K."/>
            <person name="Ivanova N."/>
            <person name="Tapia R."/>
            <person name="Han C."/>
            <person name="Bruce D."/>
            <person name="Goodwin L."/>
            <person name="Pati A."/>
            <person name="Chen A."/>
            <person name="Palaniappan K."/>
            <person name="Land M."/>
            <person name="Hauser L."/>
            <person name="Chang Y.J."/>
            <person name="Jeffries C.D."/>
            <person name="Detter J.C."/>
            <person name="Rohde M."/>
            <person name="Brambilla E."/>
            <person name="Spring S."/>
            <person name="Goker M."/>
            <person name="Sikorski J."/>
            <person name="Woyke T."/>
            <person name="Bristow J."/>
            <person name="Eisen J.A."/>
            <person name="Markowitz V."/>
            <person name="Hugenholtz P."/>
            <person name="Klenk H.P."/>
            <person name="Kyrpides N.C."/>
        </authorList>
    </citation>
    <scope>NUCLEOTIDE SEQUENCE [LARGE SCALE GENOMIC DNA]</scope>
    <source>
        <strain evidence="4">DSM 11293 / JCM 15392 / SEBR 4228</strain>
    </source>
</reference>
<dbReference type="HOGENOM" id="CLU_113320_0_0_12"/>
<dbReference type="OrthoDB" id="47652at2"/>